<dbReference type="PANTHER" id="PTHR43806">
    <property type="entry name" value="PEPTIDASE S8"/>
    <property type="match status" value="1"/>
</dbReference>
<evidence type="ECO:0000259" key="10">
    <source>
        <dbReference type="Pfam" id="PF00082"/>
    </source>
</evidence>
<dbReference type="EMBL" id="JAGPXD010000002">
    <property type="protein sequence ID" value="KAH7368135.1"/>
    <property type="molecule type" value="Genomic_DNA"/>
</dbReference>
<dbReference type="PANTHER" id="PTHR43806:SF66">
    <property type="entry name" value="SERIN ENDOPEPTIDASE"/>
    <property type="match status" value="1"/>
</dbReference>
<dbReference type="OrthoDB" id="10256524at2759"/>
<dbReference type="SUPFAM" id="SSF52743">
    <property type="entry name" value="Subtilisin-like"/>
    <property type="match status" value="1"/>
</dbReference>
<evidence type="ECO:0000313" key="12">
    <source>
        <dbReference type="EMBL" id="KAH7368135.1"/>
    </source>
</evidence>
<dbReference type="GO" id="GO:0006508">
    <property type="term" value="P:proteolysis"/>
    <property type="evidence" value="ECO:0007669"/>
    <property type="project" value="UniProtKB-KW"/>
</dbReference>
<evidence type="ECO:0000256" key="5">
    <source>
        <dbReference type="ARBA" id="ARBA00022825"/>
    </source>
</evidence>
<sequence length="900" mass="95526">MVSWRTLLPLVGASLCASQAAPSNETAATVHGSFIVEFVGDQTPDALYSELLSEDGLEVVPRLTLNYKLFNGASFAIKGLSDEDATLAKIEAHDMVKTVWPVRRVSAPNDTVIATGQSDIAKAFAADPSAVKRDIGDVKYDIHVMTQIDRLHAEGFTGKGVKIGIIDSGVDYNHPDLGGCFGPGCVVTYGWDFIGGSTIIDIVEDGDPLDTCMGHGTHVAGILASKPSHLGFIGVAPDAELGMFRALDCFGSSTNDILLASFNMAYEAGSHIISASVGIDGGWPDDAWSMMAQRIVENGVSVVVAAGNDGELNIFRPSNPAAGRGVASVASIDARELPFLMLAGTYSTGESAEQKDFGWISAFPPYENLTLPLFYVGSDAETGNACEPLAEGSPDLSDYLVLVKEDDCHVDTQAVNIVAKGGRNLLYFRSGNDQPESHTSWADGIQGFGRTTGTQGEAWAKDLLQGGNITVTITDPEHSRQIVQLRPNEVTPGYTSFWSSWGPDWELNVNPTAAAPGGQILSTFPLALGSYSVEEGTSMACPLVAGAMALIGQARGTFDPETLRAAVASTSRPLVFHDGQAADAQGRLAPVPQGGPGILQAWDAAHIKTVVSTAAISFNDTEGYKDVRFTVTNLGDKDATYALGNIPALTVYSFEEGGKRIPAFPPKFADGAEAELDFSGDAVSGDSVTVKAGQTVEVTVGATPPGIVDAERLPVYSGFLSLNGTNGDNLRIPYMGVAASMKDDTKFFYTDIPTGVYMSSTNQRWPIPIAANTTFRGPRADTPDVNVWAFDWPQARVLVNVGSRHVRLDVVPASNCTATNLPKTNWLGHASVGQVTGFPFKHVSRASFRGSFNGLLADGTIVPSGRYRLVASALKLFGDDSNPEDWEKVVLDPFIIEYTE</sequence>
<proteinExistence type="inferred from homology"/>
<dbReference type="AlphaFoldDB" id="A0A8K0TIG8"/>
<evidence type="ECO:0000256" key="9">
    <source>
        <dbReference type="SAM" id="SignalP"/>
    </source>
</evidence>
<evidence type="ECO:0000256" key="3">
    <source>
        <dbReference type="ARBA" id="ARBA00022729"/>
    </source>
</evidence>
<reference evidence="12" key="1">
    <citation type="journal article" date="2021" name="Nat. Commun.">
        <title>Genetic determinants of endophytism in the Arabidopsis root mycobiome.</title>
        <authorList>
            <person name="Mesny F."/>
            <person name="Miyauchi S."/>
            <person name="Thiergart T."/>
            <person name="Pickel B."/>
            <person name="Atanasova L."/>
            <person name="Karlsson M."/>
            <person name="Huettel B."/>
            <person name="Barry K.W."/>
            <person name="Haridas S."/>
            <person name="Chen C."/>
            <person name="Bauer D."/>
            <person name="Andreopoulos W."/>
            <person name="Pangilinan J."/>
            <person name="LaButti K."/>
            <person name="Riley R."/>
            <person name="Lipzen A."/>
            <person name="Clum A."/>
            <person name="Drula E."/>
            <person name="Henrissat B."/>
            <person name="Kohler A."/>
            <person name="Grigoriev I.V."/>
            <person name="Martin F.M."/>
            <person name="Hacquard S."/>
        </authorList>
    </citation>
    <scope>NUCLEOTIDE SEQUENCE</scope>
    <source>
        <strain evidence="12">MPI-CAGE-AT-0016</strain>
    </source>
</reference>
<accession>A0A8K0TIG8</accession>
<comment type="caution">
    <text evidence="12">The sequence shown here is derived from an EMBL/GenBank/DDBJ whole genome shotgun (WGS) entry which is preliminary data.</text>
</comment>
<dbReference type="InterPro" id="IPR034187">
    <property type="entry name" value="Peptidases_S8_5"/>
</dbReference>
<dbReference type="Pfam" id="PF06280">
    <property type="entry name" value="fn3_5"/>
    <property type="match status" value="1"/>
</dbReference>
<feature type="domain" description="C5a peptidase/Subtilisin-like protease SBT2-like Fn3-like" evidence="11">
    <location>
        <begin position="616"/>
        <end position="735"/>
    </location>
</feature>
<evidence type="ECO:0000313" key="13">
    <source>
        <dbReference type="Proteomes" id="UP000813385"/>
    </source>
</evidence>
<dbReference type="InterPro" id="IPR000209">
    <property type="entry name" value="Peptidase_S8/S53_dom"/>
</dbReference>
<dbReference type="InterPro" id="IPR010435">
    <property type="entry name" value="C5a/SBT2-like_Fn3"/>
</dbReference>
<dbReference type="InterPro" id="IPR023828">
    <property type="entry name" value="Peptidase_S8_Ser-AS"/>
</dbReference>
<dbReference type="PROSITE" id="PS00136">
    <property type="entry name" value="SUBTILASE_ASP"/>
    <property type="match status" value="1"/>
</dbReference>
<dbReference type="PROSITE" id="PS51892">
    <property type="entry name" value="SUBTILASE"/>
    <property type="match status" value="1"/>
</dbReference>
<evidence type="ECO:0000256" key="6">
    <source>
        <dbReference type="PIRSR" id="PIRSR615500-1"/>
    </source>
</evidence>
<keyword evidence="2 7" id="KW-0645">Protease</keyword>
<dbReference type="GO" id="GO:0016020">
    <property type="term" value="C:membrane"/>
    <property type="evidence" value="ECO:0007669"/>
    <property type="project" value="InterPro"/>
</dbReference>
<dbReference type="Gene3D" id="3.40.50.200">
    <property type="entry name" value="Peptidase S8/S53 domain"/>
    <property type="match status" value="2"/>
</dbReference>
<organism evidence="12 13">
    <name type="scientific">Plectosphaerella cucumerina</name>
    <dbReference type="NCBI Taxonomy" id="40658"/>
    <lineage>
        <taxon>Eukaryota</taxon>
        <taxon>Fungi</taxon>
        <taxon>Dikarya</taxon>
        <taxon>Ascomycota</taxon>
        <taxon>Pezizomycotina</taxon>
        <taxon>Sordariomycetes</taxon>
        <taxon>Hypocreomycetidae</taxon>
        <taxon>Glomerellales</taxon>
        <taxon>Plectosphaerellaceae</taxon>
        <taxon>Plectosphaerella</taxon>
    </lineage>
</organism>
<keyword evidence="5 7" id="KW-0720">Serine protease</keyword>
<dbReference type="GO" id="GO:0004252">
    <property type="term" value="F:serine-type endopeptidase activity"/>
    <property type="evidence" value="ECO:0007669"/>
    <property type="project" value="UniProtKB-UniRule"/>
</dbReference>
<dbReference type="Proteomes" id="UP000813385">
    <property type="component" value="Unassembled WGS sequence"/>
</dbReference>
<keyword evidence="3 9" id="KW-0732">Signal</keyword>
<feature type="active site" description="Charge relay system" evidence="6 7">
    <location>
        <position position="167"/>
    </location>
</feature>
<dbReference type="InterPro" id="IPR022398">
    <property type="entry name" value="Peptidase_S8_His-AS"/>
</dbReference>
<dbReference type="PROSITE" id="PS00138">
    <property type="entry name" value="SUBTILASE_SER"/>
    <property type="match status" value="1"/>
</dbReference>
<dbReference type="InterPro" id="IPR015500">
    <property type="entry name" value="Peptidase_S8_subtilisin-rel"/>
</dbReference>
<dbReference type="CDD" id="cd07489">
    <property type="entry name" value="Peptidases_S8_5"/>
    <property type="match status" value="1"/>
</dbReference>
<gene>
    <name evidence="12" type="ORF">B0T11DRAFT_349577</name>
</gene>
<feature type="active site" description="Charge relay system" evidence="6 7">
    <location>
        <position position="538"/>
    </location>
</feature>
<evidence type="ECO:0000256" key="4">
    <source>
        <dbReference type="ARBA" id="ARBA00022801"/>
    </source>
</evidence>
<feature type="signal peptide" evidence="9">
    <location>
        <begin position="1"/>
        <end position="20"/>
    </location>
</feature>
<dbReference type="PRINTS" id="PR00723">
    <property type="entry name" value="SUBTILISIN"/>
</dbReference>
<evidence type="ECO:0000256" key="1">
    <source>
        <dbReference type="ARBA" id="ARBA00011073"/>
    </source>
</evidence>
<dbReference type="Pfam" id="PF00082">
    <property type="entry name" value="Peptidase_S8"/>
    <property type="match status" value="1"/>
</dbReference>
<dbReference type="Gene3D" id="2.60.40.1710">
    <property type="entry name" value="Subtilisin-like superfamily"/>
    <property type="match status" value="1"/>
</dbReference>
<evidence type="ECO:0000259" key="11">
    <source>
        <dbReference type="Pfam" id="PF06280"/>
    </source>
</evidence>
<keyword evidence="13" id="KW-1185">Reference proteome</keyword>
<dbReference type="InterPro" id="IPR050131">
    <property type="entry name" value="Peptidase_S8_subtilisin-like"/>
</dbReference>
<dbReference type="PROSITE" id="PS00137">
    <property type="entry name" value="SUBTILASE_HIS"/>
    <property type="match status" value="1"/>
</dbReference>
<feature type="active site" description="Charge relay system" evidence="6 7">
    <location>
        <position position="215"/>
    </location>
</feature>
<keyword evidence="4 7" id="KW-0378">Hydrolase</keyword>
<name>A0A8K0TIG8_9PEZI</name>
<dbReference type="InterPro" id="IPR023827">
    <property type="entry name" value="Peptidase_S8_Asp-AS"/>
</dbReference>
<evidence type="ECO:0000256" key="8">
    <source>
        <dbReference type="RuleBase" id="RU003355"/>
    </source>
</evidence>
<comment type="similarity">
    <text evidence="1 7 8">Belongs to the peptidase S8 family.</text>
</comment>
<evidence type="ECO:0000256" key="7">
    <source>
        <dbReference type="PROSITE-ProRule" id="PRU01240"/>
    </source>
</evidence>
<protein>
    <submittedName>
        <fullName evidence="12">Minor extracellular protease vpr</fullName>
    </submittedName>
</protein>
<feature type="chain" id="PRO_5035434432" evidence="9">
    <location>
        <begin position="21"/>
        <end position="900"/>
    </location>
</feature>
<evidence type="ECO:0000256" key="2">
    <source>
        <dbReference type="ARBA" id="ARBA00022670"/>
    </source>
</evidence>
<dbReference type="InterPro" id="IPR036852">
    <property type="entry name" value="Peptidase_S8/S53_dom_sf"/>
</dbReference>
<feature type="domain" description="Peptidase S8/S53" evidence="10">
    <location>
        <begin position="158"/>
        <end position="574"/>
    </location>
</feature>